<accession>A0A9J5WNE0</accession>
<evidence type="ECO:0000313" key="2">
    <source>
        <dbReference type="Proteomes" id="UP000824120"/>
    </source>
</evidence>
<keyword evidence="2" id="KW-1185">Reference proteome</keyword>
<name>A0A9J5WNE0_SOLCO</name>
<protein>
    <submittedName>
        <fullName evidence="1">Uncharacterized protein</fullName>
    </submittedName>
</protein>
<gene>
    <name evidence="1" type="ORF">H5410_056834</name>
</gene>
<comment type="caution">
    <text evidence="1">The sequence shown here is derived from an EMBL/GenBank/DDBJ whole genome shotgun (WGS) entry which is preliminary data.</text>
</comment>
<sequence length="69" mass="8088">MTTTSTKLKITFNRNVDDSCNIQIKHCVGLKLRYDENQSILRTSDPLICFRGYTNNCLHLYLEVDMIYL</sequence>
<dbReference type="AlphaFoldDB" id="A0A9J5WNE0"/>
<dbReference type="EMBL" id="JACXVP010000011">
    <property type="protein sequence ID" value="KAG5576700.1"/>
    <property type="molecule type" value="Genomic_DNA"/>
</dbReference>
<organism evidence="1 2">
    <name type="scientific">Solanum commersonii</name>
    <name type="common">Commerson's wild potato</name>
    <name type="synonym">Commerson's nightshade</name>
    <dbReference type="NCBI Taxonomy" id="4109"/>
    <lineage>
        <taxon>Eukaryota</taxon>
        <taxon>Viridiplantae</taxon>
        <taxon>Streptophyta</taxon>
        <taxon>Embryophyta</taxon>
        <taxon>Tracheophyta</taxon>
        <taxon>Spermatophyta</taxon>
        <taxon>Magnoliopsida</taxon>
        <taxon>eudicotyledons</taxon>
        <taxon>Gunneridae</taxon>
        <taxon>Pentapetalae</taxon>
        <taxon>asterids</taxon>
        <taxon>lamiids</taxon>
        <taxon>Solanales</taxon>
        <taxon>Solanaceae</taxon>
        <taxon>Solanoideae</taxon>
        <taxon>Solaneae</taxon>
        <taxon>Solanum</taxon>
    </lineage>
</organism>
<dbReference type="Proteomes" id="UP000824120">
    <property type="component" value="Chromosome 11"/>
</dbReference>
<evidence type="ECO:0000313" key="1">
    <source>
        <dbReference type="EMBL" id="KAG5576700.1"/>
    </source>
</evidence>
<proteinExistence type="predicted"/>
<reference evidence="1 2" key="1">
    <citation type="submission" date="2020-09" db="EMBL/GenBank/DDBJ databases">
        <title>De no assembly of potato wild relative species, Solanum commersonii.</title>
        <authorList>
            <person name="Cho K."/>
        </authorList>
    </citation>
    <scope>NUCLEOTIDE SEQUENCE [LARGE SCALE GENOMIC DNA]</scope>
    <source>
        <strain evidence="1">LZ3.2</strain>
        <tissue evidence="1">Leaf</tissue>
    </source>
</reference>